<dbReference type="InterPro" id="IPR027443">
    <property type="entry name" value="IPNS-like_sf"/>
</dbReference>
<evidence type="ECO:0000313" key="3">
    <source>
        <dbReference type="EMBL" id="PWN93641.1"/>
    </source>
</evidence>
<dbReference type="FunCoup" id="A0A316YWT0">
    <property type="interactions" value="5"/>
</dbReference>
<evidence type="ECO:0000256" key="1">
    <source>
        <dbReference type="RuleBase" id="RU003682"/>
    </source>
</evidence>
<dbReference type="RefSeq" id="XP_025380839.1">
    <property type="nucleotide sequence ID" value="XM_025520580.1"/>
</dbReference>
<keyword evidence="1" id="KW-0560">Oxidoreductase</keyword>
<evidence type="ECO:0000259" key="2">
    <source>
        <dbReference type="PROSITE" id="PS51471"/>
    </source>
</evidence>
<dbReference type="GO" id="GO:0016491">
    <property type="term" value="F:oxidoreductase activity"/>
    <property type="evidence" value="ECO:0007669"/>
    <property type="project" value="UniProtKB-KW"/>
</dbReference>
<dbReference type="Proteomes" id="UP000245768">
    <property type="component" value="Unassembled WGS sequence"/>
</dbReference>
<dbReference type="PRINTS" id="PR00682">
    <property type="entry name" value="IPNSYNTHASE"/>
</dbReference>
<dbReference type="GeneID" id="37042496"/>
<dbReference type="SUPFAM" id="SSF51197">
    <property type="entry name" value="Clavaminate synthase-like"/>
    <property type="match status" value="1"/>
</dbReference>
<dbReference type="Gene3D" id="2.60.120.330">
    <property type="entry name" value="B-lactam Antibiotic, Isopenicillin N Synthase, Chain"/>
    <property type="match status" value="1"/>
</dbReference>
<dbReference type="InterPro" id="IPR026992">
    <property type="entry name" value="DIOX_N"/>
</dbReference>
<dbReference type="EMBL" id="KZ819634">
    <property type="protein sequence ID" value="PWN93641.1"/>
    <property type="molecule type" value="Genomic_DNA"/>
</dbReference>
<dbReference type="InterPro" id="IPR005123">
    <property type="entry name" value="Oxoglu/Fe-dep_dioxygenase_dom"/>
</dbReference>
<keyword evidence="4" id="KW-1185">Reference proteome</keyword>
<dbReference type="OrthoDB" id="288590at2759"/>
<dbReference type="InterPro" id="IPR050231">
    <property type="entry name" value="Iron_ascorbate_oxido_reductase"/>
</dbReference>
<dbReference type="Pfam" id="PF14226">
    <property type="entry name" value="DIOX_N"/>
    <property type="match status" value="1"/>
</dbReference>
<accession>A0A316YWT0</accession>
<dbReference type="InterPro" id="IPR044861">
    <property type="entry name" value="IPNS-like_FE2OG_OXY"/>
</dbReference>
<name>A0A316YWT0_9BASI</name>
<keyword evidence="1" id="KW-0479">Metal-binding</keyword>
<organism evidence="3 4">
    <name type="scientific">Acaromyces ingoldii</name>
    <dbReference type="NCBI Taxonomy" id="215250"/>
    <lineage>
        <taxon>Eukaryota</taxon>
        <taxon>Fungi</taxon>
        <taxon>Dikarya</taxon>
        <taxon>Basidiomycota</taxon>
        <taxon>Ustilaginomycotina</taxon>
        <taxon>Exobasidiomycetes</taxon>
        <taxon>Exobasidiales</taxon>
        <taxon>Cryptobasidiaceae</taxon>
        <taxon>Acaromyces</taxon>
    </lineage>
</organism>
<dbReference type="PROSITE" id="PS51471">
    <property type="entry name" value="FE2OG_OXY"/>
    <property type="match status" value="1"/>
</dbReference>
<gene>
    <name evidence="3" type="ORF">FA10DRAFT_264265</name>
</gene>
<dbReference type="GO" id="GO:0046872">
    <property type="term" value="F:metal ion binding"/>
    <property type="evidence" value="ECO:0007669"/>
    <property type="project" value="UniProtKB-KW"/>
</dbReference>
<dbReference type="Pfam" id="PF03171">
    <property type="entry name" value="2OG-FeII_Oxy"/>
    <property type="match status" value="1"/>
</dbReference>
<dbReference type="PANTHER" id="PTHR47990">
    <property type="entry name" value="2-OXOGLUTARATE (2OG) AND FE(II)-DEPENDENT OXYGENASE SUPERFAMILY PROTEIN-RELATED"/>
    <property type="match status" value="1"/>
</dbReference>
<reference evidence="3 4" key="1">
    <citation type="journal article" date="2018" name="Mol. Biol. Evol.">
        <title>Broad Genomic Sampling Reveals a Smut Pathogenic Ancestry of the Fungal Clade Ustilaginomycotina.</title>
        <authorList>
            <person name="Kijpornyongpan T."/>
            <person name="Mondo S.J."/>
            <person name="Barry K."/>
            <person name="Sandor L."/>
            <person name="Lee J."/>
            <person name="Lipzen A."/>
            <person name="Pangilinan J."/>
            <person name="LaButti K."/>
            <person name="Hainaut M."/>
            <person name="Henrissat B."/>
            <person name="Grigoriev I.V."/>
            <person name="Spatafora J.W."/>
            <person name="Aime M.C."/>
        </authorList>
    </citation>
    <scope>NUCLEOTIDE SEQUENCE [LARGE SCALE GENOMIC DNA]</scope>
    <source>
        <strain evidence="3 4">MCA 4198</strain>
    </source>
</reference>
<dbReference type="AlphaFoldDB" id="A0A316YWT0"/>
<dbReference type="InParanoid" id="A0A316YWT0"/>
<comment type="similarity">
    <text evidence="1">Belongs to the iron/ascorbate-dependent oxidoreductase family.</text>
</comment>
<protein>
    <submittedName>
        <fullName evidence="3">Clavaminate synthase-like protein</fullName>
    </submittedName>
</protein>
<keyword evidence="1" id="KW-0408">Iron</keyword>
<proteinExistence type="inferred from homology"/>
<feature type="domain" description="Fe2OG dioxygenase" evidence="2">
    <location>
        <begin position="156"/>
        <end position="263"/>
    </location>
</feature>
<evidence type="ECO:0000313" key="4">
    <source>
        <dbReference type="Proteomes" id="UP000245768"/>
    </source>
</evidence>
<sequence length="312" mass="34529">MTIPTISLRSTNLAQEVYEACTTSGFFYLEDHDIDAEKLGAWRASQELFLDETKEAIMQKNDSIDREGHTGYTALMHEKLDPSSPIKVGDLKESFYISPNALFGKKQRLPGIIQQYQEGLERLDADCIRVCLVLLQAFAQALKLDPDHFASKHHAEDDRLRLIHYPPASVAEGESGSIRAGSHSDYGSLTLLFQKTVSGLQVQTGTDMWADVPPKPGCLVVNVGDAMEFWSAGLFRSTQHRVVMPRNEAEAVSRFSIAYFCHPDSQALLEPLTKAGSAADDWKAVLQRKGIHALEPMTGGQHLSSRLRSTGL</sequence>
<dbReference type="STRING" id="215250.A0A316YWT0"/>